<evidence type="ECO:0000313" key="2">
    <source>
        <dbReference type="EMBL" id="RDH43598.1"/>
    </source>
</evidence>
<protein>
    <submittedName>
        <fullName evidence="2">HlyD family efflux transporter periplasmic adaptor subunit</fullName>
    </submittedName>
</protein>
<dbReference type="Gene3D" id="2.40.30.170">
    <property type="match status" value="1"/>
</dbReference>
<dbReference type="PANTHER" id="PTHR30469:SF12">
    <property type="entry name" value="MULTIDRUG RESISTANCE PROTEIN MDTA"/>
    <property type="match status" value="1"/>
</dbReference>
<dbReference type="Gene3D" id="2.40.50.100">
    <property type="match status" value="1"/>
</dbReference>
<dbReference type="Proteomes" id="UP000257039">
    <property type="component" value="Unassembled WGS sequence"/>
</dbReference>
<dbReference type="GO" id="GO:1990281">
    <property type="term" value="C:efflux pump complex"/>
    <property type="evidence" value="ECO:0007669"/>
    <property type="project" value="TreeGrafter"/>
</dbReference>
<sequence length="428" mass="47662">MDGNKTYNNAVKRFVLFAALVGLTAGVIAVLKWTAKTPERRDQLPIITQIKVQQVLKQALSSVIELYGVLESPYETELTAPVTAFVKATQVREGDRVNPGDHLVQLDDRDLQLLLKQRQAEVADIEARITAEQQRYQADLQRLKDEQTLLAIAERGVARQQSLRGKNAASETQLDEARRQFAQQALNITNIRFQIADHPHRLLQLNAQLQRAVALQMQVELDIERSIVRSPYRAKIVSLHTAPGARVLTGESLVTLYDAETIEVRAQLPSRYLPDIQEAMDRQQTITGKLVLDNQSLSITLIRLAHAVRQGRGGLDAFFKIEGTSQRLAIGRPVSLLIHLPPQDDVTALPPQAIYNDNMVYRVKQGVLQGVPVRLLGRNTSVEGKSRVLIHSDALQVGDQVMITHLPDAVSGLKVRVIKSNLSDEQTP</sequence>
<proteinExistence type="predicted"/>
<dbReference type="RefSeq" id="WP_094786892.1">
    <property type="nucleotide sequence ID" value="NZ_NDXW01000001.1"/>
</dbReference>
<accession>A0A4P9VJY4</accession>
<dbReference type="GO" id="GO:0015562">
    <property type="term" value="F:efflux transmembrane transporter activity"/>
    <property type="evidence" value="ECO:0007669"/>
    <property type="project" value="TreeGrafter"/>
</dbReference>
<name>A0A4P9VJY4_9GAMM</name>
<dbReference type="PANTHER" id="PTHR30469">
    <property type="entry name" value="MULTIDRUG RESISTANCE PROTEIN MDTA"/>
    <property type="match status" value="1"/>
</dbReference>
<feature type="coiled-coil region" evidence="1">
    <location>
        <begin position="115"/>
        <end position="180"/>
    </location>
</feature>
<organism evidence="2 3">
    <name type="scientific">Zooshikella ganghwensis</name>
    <dbReference type="NCBI Taxonomy" id="202772"/>
    <lineage>
        <taxon>Bacteria</taxon>
        <taxon>Pseudomonadati</taxon>
        <taxon>Pseudomonadota</taxon>
        <taxon>Gammaproteobacteria</taxon>
        <taxon>Oceanospirillales</taxon>
        <taxon>Zooshikellaceae</taxon>
        <taxon>Zooshikella</taxon>
    </lineage>
</organism>
<dbReference type="AlphaFoldDB" id="A0A4P9VJY4"/>
<keyword evidence="1" id="KW-0175">Coiled coil</keyword>
<dbReference type="SUPFAM" id="SSF111369">
    <property type="entry name" value="HlyD-like secretion proteins"/>
    <property type="match status" value="2"/>
</dbReference>
<gene>
    <name evidence="2" type="ORF">B9G39_09155</name>
</gene>
<evidence type="ECO:0000256" key="1">
    <source>
        <dbReference type="SAM" id="Coils"/>
    </source>
</evidence>
<reference evidence="2 3" key="1">
    <citation type="submission" date="2017-04" db="EMBL/GenBank/DDBJ databases">
        <title>Draft genome sequence of Zooshikella ganghwensis VG4 isolated from Red Sea sediments.</title>
        <authorList>
            <person name="Rehman Z."/>
            <person name="Alam I."/>
            <person name="Kamau A."/>
            <person name="Bajic V."/>
            <person name="Leiknes T."/>
        </authorList>
    </citation>
    <scope>NUCLEOTIDE SEQUENCE [LARGE SCALE GENOMIC DNA]</scope>
    <source>
        <strain evidence="2 3">VG4</strain>
    </source>
</reference>
<dbReference type="Gene3D" id="1.10.287.470">
    <property type="entry name" value="Helix hairpin bin"/>
    <property type="match status" value="1"/>
</dbReference>
<dbReference type="EMBL" id="NDXW01000001">
    <property type="protein sequence ID" value="RDH43598.1"/>
    <property type="molecule type" value="Genomic_DNA"/>
</dbReference>
<comment type="caution">
    <text evidence="2">The sequence shown here is derived from an EMBL/GenBank/DDBJ whole genome shotgun (WGS) entry which is preliminary data.</text>
</comment>
<evidence type="ECO:0000313" key="3">
    <source>
        <dbReference type="Proteomes" id="UP000257039"/>
    </source>
</evidence>
<keyword evidence="3" id="KW-1185">Reference proteome</keyword>